<keyword evidence="2" id="KW-1185">Reference proteome</keyword>
<reference evidence="2" key="1">
    <citation type="journal article" date="2021" name="BMC Genomics">
        <title>Chromosome-level genome assembly and manually-curated proteome of model necrotroph Parastagonospora nodorum Sn15 reveals a genome-wide trove of candidate effector homologs, and redundancy of virulence-related functions within an accessory chromosome.</title>
        <authorList>
            <person name="Bertazzoni S."/>
            <person name="Jones D.A.B."/>
            <person name="Phan H.T."/>
            <person name="Tan K.-C."/>
            <person name="Hane J.K."/>
        </authorList>
    </citation>
    <scope>NUCLEOTIDE SEQUENCE [LARGE SCALE GENOMIC DNA]</scope>
    <source>
        <strain evidence="2">SN15 / ATCC MYA-4574 / FGSC 10173)</strain>
    </source>
</reference>
<sequence length="239" mass="26203">MQTTPAPTTSTAALSTISVEKAMENFEMIHPTELNVEDDYGVVIDTDVLPQGALTRTSVANYLLRRLHGNKHSACYIARKCPQCSSTIAAIELLFTCSDLWNDLTKTLVKSLDCILYHINNAASSRHPLNVLLQMLIGTDWAEKDKALVEAGDFEVSAVIWALQIGPHGLANGIAGGVGVLQILMDVEQEWMLDHVDDDDFASQVQALRDFTEGLCDWGKEMGQGDKGGYVRFGDFVEV</sequence>
<dbReference type="OrthoDB" id="3679106at2759"/>
<organism evidence="1 2">
    <name type="scientific">Phaeosphaeria nodorum (strain SN15 / ATCC MYA-4574 / FGSC 10173)</name>
    <name type="common">Glume blotch fungus</name>
    <name type="synonym">Parastagonospora nodorum</name>
    <dbReference type="NCBI Taxonomy" id="321614"/>
    <lineage>
        <taxon>Eukaryota</taxon>
        <taxon>Fungi</taxon>
        <taxon>Dikarya</taxon>
        <taxon>Ascomycota</taxon>
        <taxon>Pezizomycotina</taxon>
        <taxon>Dothideomycetes</taxon>
        <taxon>Pleosporomycetidae</taxon>
        <taxon>Pleosporales</taxon>
        <taxon>Pleosporineae</taxon>
        <taxon>Phaeosphaeriaceae</taxon>
        <taxon>Parastagonospora</taxon>
    </lineage>
</organism>
<proteinExistence type="predicted"/>
<dbReference type="Proteomes" id="UP000663193">
    <property type="component" value="Chromosome 9"/>
</dbReference>
<accession>A0A7U2FAP3</accession>
<protein>
    <submittedName>
        <fullName evidence="1">Uncharacterized protein</fullName>
    </submittedName>
</protein>
<evidence type="ECO:0000313" key="1">
    <source>
        <dbReference type="EMBL" id="QRC99514.1"/>
    </source>
</evidence>
<dbReference type="VEuPathDB" id="FungiDB:JI435_144230"/>
<name>A0A7U2FAP3_PHANO</name>
<evidence type="ECO:0000313" key="2">
    <source>
        <dbReference type="Proteomes" id="UP000663193"/>
    </source>
</evidence>
<dbReference type="EMBL" id="CP069031">
    <property type="protein sequence ID" value="QRC99514.1"/>
    <property type="molecule type" value="Genomic_DNA"/>
</dbReference>
<dbReference type="AlphaFoldDB" id="A0A7U2FAP3"/>
<gene>
    <name evidence="1" type="ORF">JI435_144230</name>
</gene>